<dbReference type="InterPro" id="IPR016134">
    <property type="entry name" value="Dockerin_dom"/>
</dbReference>
<organism evidence="2 3">
    <name type="scientific">Pirellulimonas nuda</name>
    <dbReference type="NCBI Taxonomy" id="2528009"/>
    <lineage>
        <taxon>Bacteria</taxon>
        <taxon>Pseudomonadati</taxon>
        <taxon>Planctomycetota</taxon>
        <taxon>Planctomycetia</taxon>
        <taxon>Pirellulales</taxon>
        <taxon>Lacipirellulaceae</taxon>
        <taxon>Pirellulimonas</taxon>
    </lineage>
</organism>
<dbReference type="InterPro" id="IPR013320">
    <property type="entry name" value="ConA-like_dom_sf"/>
</dbReference>
<dbReference type="InterPro" id="IPR036439">
    <property type="entry name" value="Dockerin_dom_sf"/>
</dbReference>
<dbReference type="AlphaFoldDB" id="A0A518DGA7"/>
<feature type="domain" description="Dockerin" evidence="1">
    <location>
        <begin position="555"/>
        <end position="613"/>
    </location>
</feature>
<dbReference type="PROSITE" id="PS51766">
    <property type="entry name" value="DOCKERIN"/>
    <property type="match status" value="1"/>
</dbReference>
<dbReference type="KEGG" id="pnd:Pla175_39160"/>
<dbReference type="Gene3D" id="1.10.1330.10">
    <property type="entry name" value="Dockerin domain"/>
    <property type="match status" value="1"/>
</dbReference>
<keyword evidence="3" id="KW-1185">Reference proteome</keyword>
<dbReference type="PROSITE" id="PS00018">
    <property type="entry name" value="EF_HAND_1"/>
    <property type="match status" value="2"/>
</dbReference>
<dbReference type="Pfam" id="PF13385">
    <property type="entry name" value="Laminin_G_3"/>
    <property type="match status" value="1"/>
</dbReference>
<dbReference type="SUPFAM" id="SSF63446">
    <property type="entry name" value="Type I dockerin domain"/>
    <property type="match status" value="1"/>
</dbReference>
<dbReference type="Proteomes" id="UP000317429">
    <property type="component" value="Chromosome"/>
</dbReference>
<dbReference type="InterPro" id="IPR017850">
    <property type="entry name" value="Alkaline_phosphatase_core_sf"/>
</dbReference>
<accession>A0A518DGA7</accession>
<reference evidence="2 3" key="1">
    <citation type="submission" date="2019-02" db="EMBL/GenBank/DDBJ databases">
        <title>Deep-cultivation of Planctomycetes and their phenomic and genomic characterization uncovers novel biology.</title>
        <authorList>
            <person name="Wiegand S."/>
            <person name="Jogler M."/>
            <person name="Boedeker C."/>
            <person name="Pinto D."/>
            <person name="Vollmers J."/>
            <person name="Rivas-Marin E."/>
            <person name="Kohn T."/>
            <person name="Peeters S.H."/>
            <person name="Heuer A."/>
            <person name="Rast P."/>
            <person name="Oberbeckmann S."/>
            <person name="Bunk B."/>
            <person name="Jeske O."/>
            <person name="Meyerdierks A."/>
            <person name="Storesund J.E."/>
            <person name="Kallscheuer N."/>
            <person name="Luecker S."/>
            <person name="Lage O.M."/>
            <person name="Pohl T."/>
            <person name="Merkel B.J."/>
            <person name="Hornburger P."/>
            <person name="Mueller R.-W."/>
            <person name="Bruemmer F."/>
            <person name="Labrenz M."/>
            <person name="Spormann A.M."/>
            <person name="Op den Camp H."/>
            <person name="Overmann J."/>
            <person name="Amann R."/>
            <person name="Jetten M.S.M."/>
            <person name="Mascher T."/>
            <person name="Medema M.H."/>
            <person name="Devos D.P."/>
            <person name="Kaster A.-K."/>
            <person name="Ovreas L."/>
            <person name="Rohde M."/>
            <person name="Galperin M.Y."/>
            <person name="Jogler C."/>
        </authorList>
    </citation>
    <scope>NUCLEOTIDE SEQUENCE [LARGE SCALE GENOMIC DNA]</scope>
    <source>
        <strain evidence="2 3">Pla175</strain>
    </source>
</reference>
<evidence type="ECO:0000313" key="3">
    <source>
        <dbReference type="Proteomes" id="UP000317429"/>
    </source>
</evidence>
<dbReference type="EMBL" id="CP036291">
    <property type="protein sequence ID" value="QDU90510.1"/>
    <property type="molecule type" value="Genomic_DNA"/>
</dbReference>
<name>A0A518DGA7_9BACT</name>
<dbReference type="SUPFAM" id="SSF49899">
    <property type="entry name" value="Concanavalin A-like lectins/glucanases"/>
    <property type="match status" value="1"/>
</dbReference>
<dbReference type="SUPFAM" id="SSF53649">
    <property type="entry name" value="Alkaline phosphatase-like"/>
    <property type="match status" value="1"/>
</dbReference>
<dbReference type="InterPro" id="IPR018247">
    <property type="entry name" value="EF_Hand_1_Ca_BS"/>
</dbReference>
<proteinExistence type="predicted"/>
<sequence>MFFHSPHYNDATLPNRSVPSSAVRLGDYKLILEYGGRGLPDKVYLFDLAQSLTESNQLNSPLNLANQLPQKRDEMLGLLRNWLQSTDAILAYDVSVPIHLDWNADHPGNNTTLWGAPPEITRWRSQTNVDDYQREHWVTAGWSGANTPRVALESQPHQPGLGSQAFRFTPNNLMVTASFHVGDSGDSFVGNLLPASKIDHDRSATFELWVKFKDLAAEQTLFESGHTTEGLSLTVGDADANGRFNDLRFRALGDDGQSLTTTVALDQFVNPTSEFIHIVGVINDSPTDRYTAVYVNGALLGRTNGVLGAAGSIDWDGYINQGDALATIGKVAAANLGGNSGPAGTRPFSGGGLSADLSQIHFRNYALSDAEVRGEYNLRLAPVGWGVLAAGGNAFLATERPSDVSRDVFETGGSMTVLHERLDTLKTTLAVDLKPTAGGSYAINGTALPGGNLSQGQKVSSYLIHFDALASAATGVVEGSFTFAAPVLGLLVSDASLTATDKVLGAIGRYSLSGKGLAIDDLATISLSSDLRTLTVSMTATASDFFELRVLTAAPGLIPGDFDGNGMVDQADYLLWKRDFGTSSYLADGNGDGVVNSADYTVWRDHLGQSVPGSAAAALASAAVPEPGSLVLLALALGGLRLAAVARFRGVAPGAA</sequence>
<protein>
    <recommendedName>
        <fullName evidence="1">Dockerin domain-containing protein</fullName>
    </recommendedName>
</protein>
<dbReference type="Gene3D" id="2.60.120.200">
    <property type="match status" value="1"/>
</dbReference>
<gene>
    <name evidence="2" type="ORF">Pla175_39160</name>
</gene>
<evidence type="ECO:0000313" key="2">
    <source>
        <dbReference type="EMBL" id="QDU90510.1"/>
    </source>
</evidence>
<evidence type="ECO:0000259" key="1">
    <source>
        <dbReference type="PROSITE" id="PS51766"/>
    </source>
</evidence>
<dbReference type="GO" id="GO:0000272">
    <property type="term" value="P:polysaccharide catabolic process"/>
    <property type="evidence" value="ECO:0007669"/>
    <property type="project" value="InterPro"/>
</dbReference>